<name>A0A7C3MDG0_ARCFL</name>
<gene>
    <name evidence="2" type="ORF">ENW66_08435</name>
</gene>
<dbReference type="Gene3D" id="3.30.70.20">
    <property type="match status" value="1"/>
</dbReference>
<organism evidence="2">
    <name type="scientific">Archaeoglobus fulgidus</name>
    <dbReference type="NCBI Taxonomy" id="2234"/>
    <lineage>
        <taxon>Archaea</taxon>
        <taxon>Methanobacteriati</taxon>
        <taxon>Methanobacteriota</taxon>
        <taxon>Archaeoglobi</taxon>
        <taxon>Archaeoglobales</taxon>
        <taxon>Archaeoglobaceae</taxon>
        <taxon>Archaeoglobus</taxon>
    </lineage>
</organism>
<dbReference type="PROSITE" id="PS00198">
    <property type="entry name" value="4FE4S_FER_1"/>
    <property type="match status" value="1"/>
</dbReference>
<dbReference type="EMBL" id="DTLB01000049">
    <property type="protein sequence ID" value="HFW32955.1"/>
    <property type="molecule type" value="Genomic_DNA"/>
</dbReference>
<dbReference type="PANTHER" id="PTHR43196">
    <property type="entry name" value="SULFATE ADENYLYLTRANSFERASE SUBUNIT 2"/>
    <property type="match status" value="1"/>
</dbReference>
<protein>
    <recommendedName>
        <fullName evidence="1">4Fe-4S ferredoxin-type domain-containing protein</fullName>
    </recommendedName>
</protein>
<evidence type="ECO:0000259" key="1">
    <source>
        <dbReference type="PROSITE" id="PS51379"/>
    </source>
</evidence>
<dbReference type="InterPro" id="IPR050128">
    <property type="entry name" value="Sulfate_adenylyltrnsfr_sub2"/>
</dbReference>
<accession>A0A7C3MDG0</accession>
<evidence type="ECO:0000313" key="2">
    <source>
        <dbReference type="EMBL" id="HFW32955.1"/>
    </source>
</evidence>
<feature type="domain" description="4Fe-4S ferredoxin-type" evidence="1">
    <location>
        <begin position="436"/>
        <end position="465"/>
    </location>
</feature>
<dbReference type="InterPro" id="IPR002500">
    <property type="entry name" value="PAPS_reduct_dom"/>
</dbReference>
<dbReference type="AlphaFoldDB" id="A0A7C3MDG0"/>
<dbReference type="SUPFAM" id="SSF54862">
    <property type="entry name" value="4Fe-4S ferredoxins"/>
    <property type="match status" value="1"/>
</dbReference>
<dbReference type="SUPFAM" id="SSF52402">
    <property type="entry name" value="Adenine nucleotide alpha hydrolases-like"/>
    <property type="match status" value="1"/>
</dbReference>
<dbReference type="GO" id="GO:0016491">
    <property type="term" value="F:oxidoreductase activity"/>
    <property type="evidence" value="ECO:0007669"/>
    <property type="project" value="UniProtKB-ARBA"/>
</dbReference>
<dbReference type="PROSITE" id="PS51379">
    <property type="entry name" value="4FE4S_FER_2"/>
    <property type="match status" value="1"/>
</dbReference>
<sequence>MYAIEWDPETNGVILKSAGESDIPPVIRPVFFEELDLLGFGEFWEYERTEEPLLWCLNRTYYYRGERVARAVGGSFFEKPKLEIYKKDLFLEPINRDLMIRKNQKIMRSVVNPTLDFIYQVRKKYFDFHTFVGFSGGKDSIVLLDLIQRALPKDEYVVIFNDTSMELSETVKYVENVINGCPNLKFHITRHEVPAVEFWKVFGPPSRVHRWCCTVYKMLPTVKFFKEQYGKGKILFFDGIRAEENPKRAKMEKVTLGKNFRQINIHPILEWNSAVVWLYIFARNLKINPLYRYGIGRVGCIVCPFESNWRESIIGSRFYSEAKPYLNLIANFAGITDWEEAEEFIKYGKWKARVGGSILYKNKVLVLKESDETRILAETSIEKFLEWLKVLGSVKVDGTTIRFSFNGYDHIANYEASDILTIVIKEADSKLVNLLKTIALKSAYCVACGACEVNCPNDAITKRNGFIKVGENCSHCLKCLKVADRGCLRADSLKIHVGGRGMGLDKVGNYKTFGLRKRWLEEFFSDPDRWWKENSLGPAQFESMRRWLMDAEIVEKTKEGLKITDLGKKLAKIGADSLFTWAVIWTNLARNSSLIRWYVTELEWGKRYTREELLMLMGDKLSKTTKENGVQSLSELFRYSPLGYELELGVPIMKGRMLEGIFKKGVPLNPLKVPEDAVIYSINRLLEEKSAVCEISEVLNKNNPLSPFSLFGIPEYILKEILEKANLLRNDENHGKTTKI</sequence>
<comment type="caution">
    <text evidence="2">The sequence shown here is derived from an EMBL/GenBank/DDBJ whole genome shotgun (WGS) entry which is preliminary data.</text>
</comment>
<dbReference type="InterPro" id="IPR014729">
    <property type="entry name" value="Rossmann-like_a/b/a_fold"/>
</dbReference>
<dbReference type="InterPro" id="IPR017896">
    <property type="entry name" value="4Fe4S_Fe-S-bd"/>
</dbReference>
<dbReference type="Gene3D" id="3.40.50.620">
    <property type="entry name" value="HUPs"/>
    <property type="match status" value="1"/>
</dbReference>
<proteinExistence type="predicted"/>
<dbReference type="InterPro" id="IPR017900">
    <property type="entry name" value="4Fe4S_Fe_S_CS"/>
</dbReference>
<reference evidence="2" key="1">
    <citation type="journal article" date="2020" name="mSystems">
        <title>Genome- and Community-Level Interaction Insights into Carbon Utilization and Element Cycling Functions of Hydrothermarchaeota in Hydrothermal Sediment.</title>
        <authorList>
            <person name="Zhou Z."/>
            <person name="Liu Y."/>
            <person name="Xu W."/>
            <person name="Pan J."/>
            <person name="Luo Z.H."/>
            <person name="Li M."/>
        </authorList>
    </citation>
    <scope>NUCLEOTIDE SEQUENCE [LARGE SCALE GENOMIC DNA]</scope>
    <source>
        <strain evidence="2">SpSt-87</strain>
    </source>
</reference>
<dbReference type="Pfam" id="PF01507">
    <property type="entry name" value="PAPS_reduct"/>
    <property type="match status" value="1"/>
</dbReference>
<dbReference type="PANTHER" id="PTHR43196:SF2">
    <property type="entry name" value="PHOSPHOADENOSINE PHOSPHOSULFATE REDUCTASE"/>
    <property type="match status" value="1"/>
</dbReference>